<feature type="non-terminal residue" evidence="2">
    <location>
        <position position="139"/>
    </location>
</feature>
<evidence type="ECO:0000259" key="1">
    <source>
        <dbReference type="Pfam" id="PF02198"/>
    </source>
</evidence>
<dbReference type="EMBL" id="CAJNOW010002611">
    <property type="protein sequence ID" value="CAF1358168.1"/>
    <property type="molecule type" value="Genomic_DNA"/>
</dbReference>
<proteinExistence type="predicted"/>
<dbReference type="InterPro" id="IPR003118">
    <property type="entry name" value="Pointed_dom"/>
</dbReference>
<name>A0A815HYP6_9BILA</name>
<dbReference type="AlphaFoldDB" id="A0A815HYP6"/>
<comment type="caution">
    <text evidence="2">The sequence shown here is derived from an EMBL/GenBank/DDBJ whole genome shotgun (WGS) entry which is preliminary data.</text>
</comment>
<evidence type="ECO:0000313" key="2">
    <source>
        <dbReference type="EMBL" id="CAF1358168.1"/>
    </source>
</evidence>
<dbReference type="Proteomes" id="UP000663834">
    <property type="component" value="Unassembled WGS sequence"/>
</dbReference>
<gene>
    <name evidence="2" type="ORF">KQP761_LOCUS7592</name>
</gene>
<dbReference type="InterPro" id="IPR013761">
    <property type="entry name" value="SAM/pointed_sf"/>
</dbReference>
<dbReference type="Gene3D" id="1.10.150.50">
    <property type="entry name" value="Transcription Factor, Ets-1"/>
    <property type="match status" value="1"/>
</dbReference>
<protein>
    <recommendedName>
        <fullName evidence="1">PNT domain-containing protein</fullName>
    </recommendedName>
</protein>
<sequence>MISHRLQSAPITGYYQYLSQSRHRVNVAPYTRADSKETTTKTTITITTTTASPVAEVMNDNSRISAIDSSSIDTIQQSLSHIRDKDVPKWSSIDVQQWIEEQCQQFELKKATKEKFQMNGNKLFIYNIKNVFVLGQALV</sequence>
<dbReference type="GO" id="GO:0043565">
    <property type="term" value="F:sequence-specific DNA binding"/>
    <property type="evidence" value="ECO:0007669"/>
    <property type="project" value="InterPro"/>
</dbReference>
<reference evidence="2" key="1">
    <citation type="submission" date="2021-02" db="EMBL/GenBank/DDBJ databases">
        <authorList>
            <person name="Nowell W R."/>
        </authorList>
    </citation>
    <scope>NUCLEOTIDE SEQUENCE</scope>
</reference>
<dbReference type="SUPFAM" id="SSF47769">
    <property type="entry name" value="SAM/Pointed domain"/>
    <property type="match status" value="1"/>
</dbReference>
<dbReference type="Pfam" id="PF02198">
    <property type="entry name" value="SAM_PNT"/>
    <property type="match status" value="1"/>
</dbReference>
<feature type="domain" description="PNT" evidence="1">
    <location>
        <begin position="76"/>
        <end position="124"/>
    </location>
</feature>
<organism evidence="2 3">
    <name type="scientific">Rotaria magnacalcarata</name>
    <dbReference type="NCBI Taxonomy" id="392030"/>
    <lineage>
        <taxon>Eukaryota</taxon>
        <taxon>Metazoa</taxon>
        <taxon>Spiralia</taxon>
        <taxon>Gnathifera</taxon>
        <taxon>Rotifera</taxon>
        <taxon>Eurotatoria</taxon>
        <taxon>Bdelloidea</taxon>
        <taxon>Philodinida</taxon>
        <taxon>Philodinidae</taxon>
        <taxon>Rotaria</taxon>
    </lineage>
</organism>
<accession>A0A815HYP6</accession>
<evidence type="ECO:0000313" key="3">
    <source>
        <dbReference type="Proteomes" id="UP000663834"/>
    </source>
</evidence>